<feature type="transmembrane region" description="Helical" evidence="1">
    <location>
        <begin position="190"/>
        <end position="209"/>
    </location>
</feature>
<keyword evidence="1" id="KW-1133">Transmembrane helix</keyword>
<reference evidence="2 3" key="1">
    <citation type="submission" date="2018-03" db="EMBL/GenBank/DDBJ databases">
        <title>Bioinformatic expansion and discovery of thiopeptide antibiotics.</title>
        <authorList>
            <person name="Schwalen C.J."/>
            <person name="Hudson G.A."/>
            <person name="Mitchell D.A."/>
        </authorList>
    </citation>
    <scope>NUCLEOTIDE SEQUENCE [LARGE SCALE GENOMIC DNA]</scope>
    <source>
        <strain evidence="2 3">NRRL 8041</strain>
    </source>
</reference>
<feature type="transmembrane region" description="Helical" evidence="1">
    <location>
        <begin position="120"/>
        <end position="144"/>
    </location>
</feature>
<proteinExistence type="predicted"/>
<dbReference type="EMBL" id="PYBV01000009">
    <property type="protein sequence ID" value="PYC73472.1"/>
    <property type="molecule type" value="Genomic_DNA"/>
</dbReference>
<dbReference type="AlphaFoldDB" id="A0A318NN84"/>
<feature type="transmembrane region" description="Helical" evidence="1">
    <location>
        <begin position="221"/>
        <end position="245"/>
    </location>
</feature>
<gene>
    <name evidence="2" type="ORF">C7C45_07370</name>
</gene>
<evidence type="ECO:0000256" key="1">
    <source>
        <dbReference type="SAM" id="Phobius"/>
    </source>
</evidence>
<keyword evidence="3" id="KW-1185">Reference proteome</keyword>
<comment type="caution">
    <text evidence="2">The sequence shown here is derived from an EMBL/GenBank/DDBJ whole genome shotgun (WGS) entry which is preliminary data.</text>
</comment>
<evidence type="ECO:0000313" key="3">
    <source>
        <dbReference type="Proteomes" id="UP000248333"/>
    </source>
</evidence>
<organism evidence="2 3">
    <name type="scientific">Micromonospora arborensis</name>
    <dbReference type="NCBI Taxonomy" id="2116518"/>
    <lineage>
        <taxon>Bacteria</taxon>
        <taxon>Bacillati</taxon>
        <taxon>Actinomycetota</taxon>
        <taxon>Actinomycetes</taxon>
        <taxon>Micromonosporales</taxon>
        <taxon>Micromonosporaceae</taxon>
        <taxon>Micromonospora</taxon>
    </lineage>
</organism>
<name>A0A318NN84_9ACTN</name>
<dbReference type="OrthoDB" id="3379031at2"/>
<feature type="transmembrane region" description="Helical" evidence="1">
    <location>
        <begin position="88"/>
        <end position="108"/>
    </location>
</feature>
<feature type="transmembrane region" description="Helical" evidence="1">
    <location>
        <begin position="35"/>
        <end position="55"/>
    </location>
</feature>
<accession>A0A318NN84</accession>
<keyword evidence="1" id="KW-0812">Transmembrane</keyword>
<dbReference type="Proteomes" id="UP000248333">
    <property type="component" value="Unassembled WGS sequence"/>
</dbReference>
<dbReference type="RefSeq" id="WP_110562879.1">
    <property type="nucleotide sequence ID" value="NZ_PYBV01000009.1"/>
</dbReference>
<evidence type="ECO:0000313" key="2">
    <source>
        <dbReference type="EMBL" id="PYC73472.1"/>
    </source>
</evidence>
<protein>
    <submittedName>
        <fullName evidence="2">Uncharacterized protein</fullName>
    </submittedName>
</protein>
<sequence>MSERPSTAPNSKDTPGELLASVDALRRRTRVARHAYWLPLVLFGLLMAVAAPLYVESVESPALRANQDNPALTGLGGDFLERSAALGWYWLAALIGGYLLSLYWYRWHGTRVGVQTPTRAYVIAGIAGTLIGIVLPIALRFLLLNTATVVSNGTSWATMPLLGISNRGMLPHLVIAVGLLVLARLERSRGLTAVVVCYVAAVVLVNIYFETTDFAPGDLSRFSFLLAALLPAPILLVGGTIALVARNRKTS</sequence>
<keyword evidence="1" id="KW-0472">Membrane</keyword>
<feature type="transmembrane region" description="Helical" evidence="1">
    <location>
        <begin position="164"/>
        <end position="183"/>
    </location>
</feature>